<name>A0AAV4A3B5_9GAST</name>
<evidence type="ECO:0000256" key="1">
    <source>
        <dbReference type="SAM" id="MobiDB-lite"/>
    </source>
</evidence>
<feature type="compositionally biased region" description="Basic and acidic residues" evidence="1">
    <location>
        <begin position="99"/>
        <end position="114"/>
    </location>
</feature>
<organism evidence="2 3">
    <name type="scientific">Plakobranchus ocellatus</name>
    <dbReference type="NCBI Taxonomy" id="259542"/>
    <lineage>
        <taxon>Eukaryota</taxon>
        <taxon>Metazoa</taxon>
        <taxon>Spiralia</taxon>
        <taxon>Lophotrochozoa</taxon>
        <taxon>Mollusca</taxon>
        <taxon>Gastropoda</taxon>
        <taxon>Heterobranchia</taxon>
        <taxon>Euthyneura</taxon>
        <taxon>Panpulmonata</taxon>
        <taxon>Sacoglossa</taxon>
        <taxon>Placobranchoidea</taxon>
        <taxon>Plakobranchidae</taxon>
        <taxon>Plakobranchus</taxon>
    </lineage>
</organism>
<protein>
    <submittedName>
        <fullName evidence="2">Uncharacterized protein</fullName>
    </submittedName>
</protein>
<dbReference type="Proteomes" id="UP000735302">
    <property type="component" value="Unassembled WGS sequence"/>
</dbReference>
<feature type="region of interest" description="Disordered" evidence="1">
    <location>
        <begin position="85"/>
        <end position="114"/>
    </location>
</feature>
<keyword evidence="3" id="KW-1185">Reference proteome</keyword>
<dbReference type="EMBL" id="BLXT01003199">
    <property type="protein sequence ID" value="GFO01119.1"/>
    <property type="molecule type" value="Genomic_DNA"/>
</dbReference>
<evidence type="ECO:0000313" key="2">
    <source>
        <dbReference type="EMBL" id="GFO01119.1"/>
    </source>
</evidence>
<gene>
    <name evidence="2" type="ORF">PoB_002762400</name>
</gene>
<sequence>MLSKIVKTGGGGGGPAEPMDKMSEKVFDLIPNQFVAIGSELVDAFAPFLTSFVLQLLRHSSTSMKGVHQKACAVNEDEEMLHVSDEHLSCSDDEDREERDDAVACEDKRGLKTT</sequence>
<dbReference type="AlphaFoldDB" id="A0AAV4A3B5"/>
<evidence type="ECO:0000313" key="3">
    <source>
        <dbReference type="Proteomes" id="UP000735302"/>
    </source>
</evidence>
<comment type="caution">
    <text evidence="2">The sequence shown here is derived from an EMBL/GenBank/DDBJ whole genome shotgun (WGS) entry which is preliminary data.</text>
</comment>
<proteinExistence type="predicted"/>
<accession>A0AAV4A3B5</accession>
<reference evidence="2 3" key="1">
    <citation type="journal article" date="2021" name="Elife">
        <title>Chloroplast acquisition without the gene transfer in kleptoplastic sea slugs, Plakobranchus ocellatus.</title>
        <authorList>
            <person name="Maeda T."/>
            <person name="Takahashi S."/>
            <person name="Yoshida T."/>
            <person name="Shimamura S."/>
            <person name="Takaki Y."/>
            <person name="Nagai Y."/>
            <person name="Toyoda A."/>
            <person name="Suzuki Y."/>
            <person name="Arimoto A."/>
            <person name="Ishii H."/>
            <person name="Satoh N."/>
            <person name="Nishiyama T."/>
            <person name="Hasebe M."/>
            <person name="Maruyama T."/>
            <person name="Minagawa J."/>
            <person name="Obokata J."/>
            <person name="Shigenobu S."/>
        </authorList>
    </citation>
    <scope>NUCLEOTIDE SEQUENCE [LARGE SCALE GENOMIC DNA]</scope>
</reference>